<evidence type="ECO:0000313" key="2">
    <source>
        <dbReference type="Proteomes" id="UP000789396"/>
    </source>
</evidence>
<dbReference type="OrthoDB" id="2405622at2759"/>
<evidence type="ECO:0000313" key="1">
    <source>
        <dbReference type="EMBL" id="CAG8781863.1"/>
    </source>
</evidence>
<reference evidence="1" key="1">
    <citation type="submission" date="2021-06" db="EMBL/GenBank/DDBJ databases">
        <authorList>
            <person name="Kallberg Y."/>
            <person name="Tangrot J."/>
            <person name="Rosling A."/>
        </authorList>
    </citation>
    <scope>NUCLEOTIDE SEQUENCE</scope>
    <source>
        <strain evidence="1">IN212</strain>
    </source>
</reference>
<organism evidence="1 2">
    <name type="scientific">Racocetra fulgida</name>
    <dbReference type="NCBI Taxonomy" id="60492"/>
    <lineage>
        <taxon>Eukaryota</taxon>
        <taxon>Fungi</taxon>
        <taxon>Fungi incertae sedis</taxon>
        <taxon>Mucoromycota</taxon>
        <taxon>Glomeromycotina</taxon>
        <taxon>Glomeromycetes</taxon>
        <taxon>Diversisporales</taxon>
        <taxon>Gigasporaceae</taxon>
        <taxon>Racocetra</taxon>
    </lineage>
</organism>
<feature type="non-terminal residue" evidence="1">
    <location>
        <position position="1"/>
    </location>
</feature>
<accession>A0A9N9NXC7</accession>
<feature type="non-terminal residue" evidence="1">
    <location>
        <position position="150"/>
    </location>
</feature>
<keyword evidence="2" id="KW-1185">Reference proteome</keyword>
<proteinExistence type="predicted"/>
<comment type="caution">
    <text evidence="1">The sequence shown here is derived from an EMBL/GenBank/DDBJ whole genome shotgun (WGS) entry which is preliminary data.</text>
</comment>
<dbReference type="Proteomes" id="UP000789396">
    <property type="component" value="Unassembled WGS sequence"/>
</dbReference>
<protein>
    <submittedName>
        <fullName evidence="1">10253_t:CDS:1</fullName>
    </submittedName>
</protein>
<dbReference type="EMBL" id="CAJVPZ010053429">
    <property type="protein sequence ID" value="CAG8781863.1"/>
    <property type="molecule type" value="Genomic_DNA"/>
</dbReference>
<dbReference type="AlphaFoldDB" id="A0A9N9NXC7"/>
<sequence>MQNQNKILRWNGKTTELTTFEVFKSTEEFSPTMKVHCLLVTGGIYVANGYVTHDSMPDLLAWPAVSICLASLIFSESAHQLQECFSTIDSLDDAKLIRELSYQISTEWKKIIKTPTSCMNFNDVEKAIKLSIEKFKYLICGDQNFLQEIL</sequence>
<name>A0A9N9NXC7_9GLOM</name>
<gene>
    <name evidence="1" type="ORF">RFULGI_LOCUS15898</name>
</gene>